<proteinExistence type="predicted"/>
<dbReference type="RefSeq" id="WP_269332430.1">
    <property type="nucleotide sequence ID" value="NZ_JAMZFT010000002.1"/>
</dbReference>
<sequence>MLTAFSRAFAQMTDPAFRGVLWRALALTAGLLAALGLAAKWAIGLIPATGYGWLDSIIDILAGAGAVLGLAVLLLPVASLFAGLFLDEVADAVERRHYPTGIPARPQGIVEGLLTGLTFLGAMVLLNLLVLPVYVIFAPLAPVLFYLVNGWLVGREFFELAALRHGSPAEAKALRLRHRGRVLTAGVALAFLLTIPVLNLIIPLFATAVMVHVYWSVAPGQAHASNAR</sequence>
<comment type="caution">
    <text evidence="6">The sequence shown here is derived from an EMBL/GenBank/DDBJ whole genome shotgun (WGS) entry which is preliminary data.</text>
</comment>
<comment type="subcellular location">
    <subcellularLocation>
        <location evidence="1">Membrane</location>
        <topology evidence="1">Multi-pass membrane protein</topology>
    </subcellularLocation>
</comment>
<dbReference type="InterPro" id="IPR059112">
    <property type="entry name" value="CysZ/EI24"/>
</dbReference>
<evidence type="ECO:0000256" key="2">
    <source>
        <dbReference type="ARBA" id="ARBA00022692"/>
    </source>
</evidence>
<evidence type="ECO:0000256" key="5">
    <source>
        <dbReference type="SAM" id="Phobius"/>
    </source>
</evidence>
<accession>A0A9J6PF68</accession>
<dbReference type="EMBL" id="JAMZFT010000002">
    <property type="protein sequence ID" value="MCP1336472.1"/>
    <property type="molecule type" value="Genomic_DNA"/>
</dbReference>
<keyword evidence="2 5" id="KW-0812">Transmembrane</keyword>
<name>A0A9J6PF68_9PROT</name>
<evidence type="ECO:0000256" key="3">
    <source>
        <dbReference type="ARBA" id="ARBA00022989"/>
    </source>
</evidence>
<evidence type="ECO:0000313" key="6">
    <source>
        <dbReference type="EMBL" id="MCP1336472.1"/>
    </source>
</evidence>
<keyword evidence="4 5" id="KW-0472">Membrane</keyword>
<feature type="transmembrane region" description="Helical" evidence="5">
    <location>
        <begin position="108"/>
        <end position="130"/>
    </location>
</feature>
<dbReference type="Proteomes" id="UP001055804">
    <property type="component" value="Unassembled WGS sequence"/>
</dbReference>
<dbReference type="AlphaFoldDB" id="A0A9J6PF68"/>
<keyword evidence="7" id="KW-1185">Reference proteome</keyword>
<keyword evidence="3 5" id="KW-1133">Transmembrane helix</keyword>
<feature type="transmembrane region" description="Helical" evidence="5">
    <location>
        <begin position="63"/>
        <end position="87"/>
    </location>
</feature>
<evidence type="ECO:0000256" key="4">
    <source>
        <dbReference type="ARBA" id="ARBA00023136"/>
    </source>
</evidence>
<reference evidence="6" key="1">
    <citation type="submission" date="2022-06" db="EMBL/GenBank/DDBJ databases">
        <title>Isolation and Genomics of Futiania mangrovii gen. nov., sp. nov., a Rare and Metabolically-versatile member in the Class Alphaproteobacteria.</title>
        <authorList>
            <person name="Liu L."/>
            <person name="Huang W.-C."/>
            <person name="Pan J."/>
            <person name="Li J."/>
            <person name="Huang Y."/>
            <person name="Du H."/>
            <person name="Liu Y."/>
            <person name="Li M."/>
        </authorList>
    </citation>
    <scope>NUCLEOTIDE SEQUENCE</scope>
    <source>
        <strain evidence="6">FT118</strain>
    </source>
</reference>
<feature type="transmembrane region" description="Helical" evidence="5">
    <location>
        <begin position="182"/>
        <end position="215"/>
    </location>
</feature>
<dbReference type="Pfam" id="PF07264">
    <property type="entry name" value="EI24"/>
    <property type="match status" value="1"/>
</dbReference>
<gene>
    <name evidence="6" type="ORF">NJQ99_08645</name>
</gene>
<evidence type="ECO:0000256" key="1">
    <source>
        <dbReference type="ARBA" id="ARBA00004141"/>
    </source>
</evidence>
<protein>
    <submittedName>
        <fullName evidence="6">EI24 domain-containing protein</fullName>
    </submittedName>
</protein>
<organism evidence="6 7">
    <name type="scientific">Futiania mangrovi</name>
    <dbReference type="NCBI Taxonomy" id="2959716"/>
    <lineage>
        <taxon>Bacteria</taxon>
        <taxon>Pseudomonadati</taxon>
        <taxon>Pseudomonadota</taxon>
        <taxon>Alphaproteobacteria</taxon>
        <taxon>Futianiales</taxon>
        <taxon>Futianiaceae</taxon>
        <taxon>Futiania</taxon>
    </lineage>
</organism>
<evidence type="ECO:0000313" key="7">
    <source>
        <dbReference type="Proteomes" id="UP001055804"/>
    </source>
</evidence>
<feature type="transmembrane region" description="Helical" evidence="5">
    <location>
        <begin position="136"/>
        <end position="154"/>
    </location>
</feature>
<feature type="transmembrane region" description="Helical" evidence="5">
    <location>
        <begin position="20"/>
        <end position="43"/>
    </location>
</feature>